<accession>A0A835CPS8</accession>
<comment type="caution">
    <text evidence="1">The sequence shown here is derived from an EMBL/GenBank/DDBJ whole genome shotgun (WGS) entry which is preliminary data.</text>
</comment>
<dbReference type="AlphaFoldDB" id="A0A835CPS8"/>
<sequence length="1131" mass="132375">MAGTSEEPPFKKIKLEPGVDNWWPLLSIHHGTLDLDENEKLTISVGNRSIDAMNITEDDYKYLDNHMDITYFGYDDIKLIDKNDLEIKCTKNFKTNLNIKSILKTINIEGHISEHKAIYRAGGFSFPHDDMNSKILMFYNSNDSFIYTEKYDERLIGTLILLLPSECEGGELWFNEYNIEKNMDKSKLRFIYFNNDLDYLVSQVLSGRCLSLIYNIYNLNYQKSTAVPADINTCIDFKETPYSVLLNYTIDECRGKKNILLGYLKNKNVSKRLINDIRETYCVLKVSVAKKFPISKISSVYTFYDENCIKEYISNHDYTSQDIDFNILVKKKYKVHYTLFADHCDLASNKITLDTTDESSSQYEDYQDYDYSECSIVNTQHEVKYYTAYLINPTYGCNLDLIDRAKQRGEILYEHQVNESCDTDNTVIKKPLDSNSLQSLYNFLDIHSGTIELYKPDQTNLTVGNRNINIMNITQDDFEYLASNFHRLKYIENFDIDFDIKSILAKLNVDGIIEYKLNYYKTGDFIIPLCNKNSPGLIGTLVLLPPSNYTGGDLCFGDYNVEENMDKSKIRFVYFNSNMEFLVSKVSSGNRLLFTYNIYDPNCYHKINKHDPANIHINFPEEHCSKLLNYAIEYCRGKVNILLGYFKHKYIFGHLINAINEKYNVIQVSVDRKSSISKISNVYTLYEEHVYRNNIYRSKKLKRNFNDFIDKEYDVKHTLFAEYCELASDKKNYTTDEIEYYTAYLINPIYRSSYKGVINRARLRGDISDEEEDISDDEYNTDDTVVKKKLDSDSVQNLCHLLNIHVGELDINEQNYEVKLSVGSKYIDAMGITEEDYKYLESHLDVTDIQQEDEMTITINTVDLKQTKNFNINIDVEKILKHIDVEGYIDQCKFNYYKTGDFIIPHCDENSLGLIGTLILLLPSNTTGGELCLDNYNVEKFLDKSKIRFVFFYGKMKFSASKITSGNRLLLTYNIYDPMYYKTDVIVPENIDISFPEEPYSKLLDYTIEFCQGKKNILLGYYKHHHEFNKRLLDDVRDKYNVIGVFINQKSRINSISIVHTLDYRKYLNYEDRELYFDDIIGEEYYVEHKLFAKHCDVTSYKINFSVEYQDLTLIDKVECYSAYLINPRIY</sequence>
<evidence type="ECO:0000313" key="1">
    <source>
        <dbReference type="EMBL" id="KAF7990979.1"/>
    </source>
</evidence>
<proteinExistence type="predicted"/>
<gene>
    <name evidence="1" type="ORF">HCN44_000784</name>
</gene>
<dbReference type="PANTHER" id="PTHR33099:SF7">
    <property type="entry name" value="MYND-TYPE DOMAIN-CONTAINING PROTEIN"/>
    <property type="match status" value="1"/>
</dbReference>
<dbReference type="EMBL" id="JACMRX010000004">
    <property type="protein sequence ID" value="KAF7990979.1"/>
    <property type="molecule type" value="Genomic_DNA"/>
</dbReference>
<protein>
    <submittedName>
        <fullName evidence="1">Uncharacterized protein</fullName>
    </submittedName>
</protein>
<reference evidence="1 2" key="1">
    <citation type="submission" date="2020-08" db="EMBL/GenBank/DDBJ databases">
        <title>Aphidius gifuensis genome sequencing and assembly.</title>
        <authorList>
            <person name="Du Z."/>
        </authorList>
    </citation>
    <scope>NUCLEOTIDE SEQUENCE [LARGE SCALE GENOMIC DNA]</scope>
    <source>
        <strain evidence="1">YNYX2018</strain>
        <tissue evidence="1">Adults</tissue>
    </source>
</reference>
<dbReference type="PANTHER" id="PTHR33099">
    <property type="entry name" value="FE2OG DIOXYGENASE DOMAIN-CONTAINING PROTEIN"/>
    <property type="match status" value="1"/>
</dbReference>
<dbReference type="Proteomes" id="UP000639338">
    <property type="component" value="Unassembled WGS sequence"/>
</dbReference>
<dbReference type="Gene3D" id="2.60.120.620">
    <property type="entry name" value="q2cbj1_9rhob like domain"/>
    <property type="match status" value="3"/>
</dbReference>
<dbReference type="OrthoDB" id="6768877at2759"/>
<organism evidence="1 2">
    <name type="scientific">Aphidius gifuensis</name>
    <name type="common">Parasitoid wasp</name>
    <dbReference type="NCBI Taxonomy" id="684658"/>
    <lineage>
        <taxon>Eukaryota</taxon>
        <taxon>Metazoa</taxon>
        <taxon>Ecdysozoa</taxon>
        <taxon>Arthropoda</taxon>
        <taxon>Hexapoda</taxon>
        <taxon>Insecta</taxon>
        <taxon>Pterygota</taxon>
        <taxon>Neoptera</taxon>
        <taxon>Endopterygota</taxon>
        <taxon>Hymenoptera</taxon>
        <taxon>Apocrita</taxon>
        <taxon>Ichneumonoidea</taxon>
        <taxon>Braconidae</taxon>
        <taxon>Aphidiinae</taxon>
        <taxon>Aphidius</taxon>
    </lineage>
</organism>
<name>A0A835CPS8_APHGI</name>
<evidence type="ECO:0000313" key="2">
    <source>
        <dbReference type="Proteomes" id="UP000639338"/>
    </source>
</evidence>
<keyword evidence="2" id="KW-1185">Reference proteome</keyword>